<evidence type="ECO:0000256" key="1">
    <source>
        <dbReference type="ARBA" id="ARBA00023595"/>
    </source>
</evidence>
<evidence type="ECO:0000313" key="4">
    <source>
        <dbReference type="Proteomes" id="UP000054558"/>
    </source>
</evidence>
<dbReference type="Proteomes" id="UP000054558">
    <property type="component" value="Unassembled WGS sequence"/>
</dbReference>
<dbReference type="InterPro" id="IPR047324">
    <property type="entry name" value="LbH_gamma_CA-like"/>
</dbReference>
<evidence type="ECO:0008006" key="5">
    <source>
        <dbReference type="Google" id="ProtNLM"/>
    </source>
</evidence>
<dbReference type="EMBL" id="DF236997">
    <property type="protein sequence ID" value="GAQ80200.1"/>
    <property type="molecule type" value="Genomic_DNA"/>
</dbReference>
<accession>A0A1Y1HNI1</accession>
<protein>
    <recommendedName>
        <fullName evidence="5">Gamma carbonic anhydrase</fullName>
    </recommendedName>
</protein>
<keyword evidence="4" id="KW-1185">Reference proteome</keyword>
<gene>
    <name evidence="3" type="ORF">KFL_000480410</name>
</gene>
<dbReference type="InterPro" id="IPR011004">
    <property type="entry name" value="Trimer_LpxA-like_sf"/>
</dbReference>
<dbReference type="Gene3D" id="2.160.10.10">
    <property type="entry name" value="Hexapeptide repeat proteins"/>
    <property type="match status" value="1"/>
</dbReference>
<sequence>MAGLLRRGPALARRAQQILSTSKFTSSYASHFSDPGKPAIAEFAPYVSIQSFHSSPLHSQNVAETEIYNRQRQILVLQHKEPLVATDAWVAPNAVLVGDVEVQDRVSVMYGAVLRGDLNKITIQPYSYLGERTVIHAAKDVPGGLSAEVQVGKYVVIGANCSLRSCTIEDEVVIGSRCVLAEGSLVEKHAILGSGSVVPPGRRIPAGEVWAGTPAKFVRKVQGDEIAGIIKLVEEAYEVAQEHASEFNLPFGSAYLEAERLKKALSKV</sequence>
<dbReference type="AlphaFoldDB" id="A0A1Y1HNI1"/>
<dbReference type="GO" id="GO:0031966">
    <property type="term" value="C:mitochondrial membrane"/>
    <property type="evidence" value="ECO:0000318"/>
    <property type="project" value="GO_Central"/>
</dbReference>
<reference evidence="3 4" key="1">
    <citation type="journal article" date="2014" name="Nat. Commun.">
        <title>Klebsormidium flaccidum genome reveals primary factors for plant terrestrial adaptation.</title>
        <authorList>
            <person name="Hori K."/>
            <person name="Maruyama F."/>
            <person name="Fujisawa T."/>
            <person name="Togashi T."/>
            <person name="Yamamoto N."/>
            <person name="Seo M."/>
            <person name="Sato S."/>
            <person name="Yamada T."/>
            <person name="Mori H."/>
            <person name="Tajima N."/>
            <person name="Moriyama T."/>
            <person name="Ikeuchi M."/>
            <person name="Watanabe M."/>
            <person name="Wada H."/>
            <person name="Kobayashi K."/>
            <person name="Saito M."/>
            <person name="Masuda T."/>
            <person name="Sasaki-Sekimoto Y."/>
            <person name="Mashiguchi K."/>
            <person name="Awai K."/>
            <person name="Shimojima M."/>
            <person name="Masuda S."/>
            <person name="Iwai M."/>
            <person name="Nobusawa T."/>
            <person name="Narise T."/>
            <person name="Kondo S."/>
            <person name="Saito H."/>
            <person name="Sato R."/>
            <person name="Murakawa M."/>
            <person name="Ihara Y."/>
            <person name="Oshima-Yamada Y."/>
            <person name="Ohtaka K."/>
            <person name="Satoh M."/>
            <person name="Sonobe K."/>
            <person name="Ishii M."/>
            <person name="Ohtani R."/>
            <person name="Kanamori-Sato M."/>
            <person name="Honoki R."/>
            <person name="Miyazaki D."/>
            <person name="Mochizuki H."/>
            <person name="Umetsu J."/>
            <person name="Higashi K."/>
            <person name="Shibata D."/>
            <person name="Kamiya Y."/>
            <person name="Sato N."/>
            <person name="Nakamura Y."/>
            <person name="Tabata S."/>
            <person name="Ida S."/>
            <person name="Kurokawa K."/>
            <person name="Ohta H."/>
        </authorList>
    </citation>
    <scope>NUCLEOTIDE SEQUENCE [LARGE SCALE GENOMIC DNA]</scope>
    <source>
        <strain evidence="3 4">NIES-2285</strain>
    </source>
</reference>
<evidence type="ECO:0000313" key="3">
    <source>
        <dbReference type="EMBL" id="GAQ80200.1"/>
    </source>
</evidence>
<comment type="similarity">
    <text evidence="1">Belongs to the gamma-class carbonic anhydrase family.</text>
</comment>
<dbReference type="PANTHER" id="PTHR13061">
    <property type="entry name" value="DYNACTIN SUBUNIT P25"/>
    <property type="match status" value="1"/>
</dbReference>
<dbReference type="GO" id="GO:0045271">
    <property type="term" value="C:respiratory chain complex I"/>
    <property type="evidence" value="ECO:0000318"/>
    <property type="project" value="GO_Central"/>
</dbReference>
<name>A0A1Y1HNI1_KLENI</name>
<evidence type="ECO:0000256" key="2">
    <source>
        <dbReference type="ARBA" id="ARBA00034694"/>
    </source>
</evidence>
<dbReference type="PANTHER" id="PTHR13061:SF29">
    <property type="entry name" value="GAMMA CARBONIC ANHYDRASE-LIKE 1, MITOCHONDRIAL-RELATED"/>
    <property type="match status" value="1"/>
</dbReference>
<comment type="subcellular location">
    <subcellularLocation>
        <location evidence="2">Mitochondrion membrane</location>
        <topology evidence="2">Peripheral membrane protein</topology>
        <orientation evidence="2">Matrix side</orientation>
    </subcellularLocation>
</comment>
<dbReference type="OrthoDB" id="25818at2759"/>
<organism evidence="3 4">
    <name type="scientific">Klebsormidium nitens</name>
    <name type="common">Green alga</name>
    <name type="synonym">Ulothrix nitens</name>
    <dbReference type="NCBI Taxonomy" id="105231"/>
    <lineage>
        <taxon>Eukaryota</taxon>
        <taxon>Viridiplantae</taxon>
        <taxon>Streptophyta</taxon>
        <taxon>Klebsormidiophyceae</taxon>
        <taxon>Klebsormidiales</taxon>
        <taxon>Klebsormidiaceae</taxon>
        <taxon>Klebsormidium</taxon>
    </lineage>
</organism>
<dbReference type="STRING" id="105231.A0A1Y1HNI1"/>
<dbReference type="SUPFAM" id="SSF51161">
    <property type="entry name" value="Trimeric LpxA-like enzymes"/>
    <property type="match status" value="1"/>
</dbReference>
<dbReference type="OMA" id="CHIEFES"/>
<dbReference type="SMR" id="A0A1Y1HNI1"/>
<dbReference type="InterPro" id="IPR050484">
    <property type="entry name" value="Transf_Hexapept/Carb_Anhydrase"/>
</dbReference>
<dbReference type="CDD" id="cd04645">
    <property type="entry name" value="LbH_gamma_CA_like"/>
    <property type="match status" value="1"/>
</dbReference>
<proteinExistence type="inferred from homology"/>